<dbReference type="Gene3D" id="3.20.20.190">
    <property type="entry name" value="Phosphatidylinositol (PI) phosphodiesterase"/>
    <property type="match status" value="1"/>
</dbReference>
<keyword evidence="3" id="KW-1185">Reference proteome</keyword>
<dbReference type="RefSeq" id="WP_091397407.1">
    <property type="nucleotide sequence ID" value="NZ_BKAI01000007.1"/>
</dbReference>
<protein>
    <submittedName>
        <fullName evidence="2">Glycerophosphoryl diester phosphodiesterase</fullName>
    </submittedName>
</protein>
<dbReference type="PANTHER" id="PTHR46211">
    <property type="entry name" value="GLYCEROPHOSPHORYL DIESTER PHOSPHODIESTERASE"/>
    <property type="match status" value="1"/>
</dbReference>
<dbReference type="PROSITE" id="PS51704">
    <property type="entry name" value="GP_PDE"/>
    <property type="match status" value="1"/>
</dbReference>
<dbReference type="SUPFAM" id="SSF51695">
    <property type="entry name" value="PLC-like phosphodiesterases"/>
    <property type="match status" value="1"/>
</dbReference>
<evidence type="ECO:0000259" key="1">
    <source>
        <dbReference type="PROSITE" id="PS51704"/>
    </source>
</evidence>
<accession>A0A1G9AW65</accession>
<dbReference type="PANTHER" id="PTHR46211:SF14">
    <property type="entry name" value="GLYCEROPHOSPHODIESTER PHOSPHODIESTERASE"/>
    <property type="match status" value="1"/>
</dbReference>
<dbReference type="GO" id="GO:0008081">
    <property type="term" value="F:phosphoric diester hydrolase activity"/>
    <property type="evidence" value="ECO:0007669"/>
    <property type="project" value="InterPro"/>
</dbReference>
<evidence type="ECO:0000313" key="2">
    <source>
        <dbReference type="EMBL" id="SDK30900.1"/>
    </source>
</evidence>
<dbReference type="GO" id="GO:0006629">
    <property type="term" value="P:lipid metabolic process"/>
    <property type="evidence" value="ECO:0007669"/>
    <property type="project" value="InterPro"/>
</dbReference>
<dbReference type="Pfam" id="PF03009">
    <property type="entry name" value="GDPD"/>
    <property type="match status" value="1"/>
</dbReference>
<sequence length="225" mass="25737">MIKIAHRGAKAYEPENTLAAFTKAIELQSDAIEFDVHLSADGEVIVIHDETVDRVADGSGFVKNLSLSELKKMRIDGIHEIPTLSETFDFVNQRCLVNVELKAFETAEPVVKLIEYYVMQKNWQYSQFLISSFDWTALQKVRDLHAEIPLGVLTETNLELAIGFAEFVKAETIHPYFHLLTEENTRNMQQRGFKVFAWTVNELEDIQKIKSFKANGIISDFPDRL</sequence>
<dbReference type="AlphaFoldDB" id="A0A1G9AW65"/>
<name>A0A1G9AW65_9FLAO</name>
<dbReference type="OrthoDB" id="384721at2"/>
<evidence type="ECO:0000313" key="3">
    <source>
        <dbReference type="Proteomes" id="UP000199580"/>
    </source>
</evidence>
<proteinExistence type="predicted"/>
<dbReference type="InterPro" id="IPR017946">
    <property type="entry name" value="PLC-like_Pdiesterase_TIM-brl"/>
</dbReference>
<gene>
    <name evidence="2" type="ORF">SAMN04487935_3058</name>
</gene>
<feature type="domain" description="GP-PDE" evidence="1">
    <location>
        <begin position="1"/>
        <end position="225"/>
    </location>
</feature>
<dbReference type="InterPro" id="IPR030395">
    <property type="entry name" value="GP_PDE_dom"/>
</dbReference>
<dbReference type="Proteomes" id="UP000199580">
    <property type="component" value="Unassembled WGS sequence"/>
</dbReference>
<dbReference type="EMBL" id="FNEZ01000005">
    <property type="protein sequence ID" value="SDK30900.1"/>
    <property type="molecule type" value="Genomic_DNA"/>
</dbReference>
<reference evidence="2 3" key="1">
    <citation type="submission" date="2016-10" db="EMBL/GenBank/DDBJ databases">
        <authorList>
            <person name="de Groot N.N."/>
        </authorList>
    </citation>
    <scope>NUCLEOTIDE SEQUENCE [LARGE SCALE GENOMIC DNA]</scope>
    <source>
        <strain evidence="2 3">CGMCC 1.10076</strain>
    </source>
</reference>
<organism evidence="2 3">
    <name type="scientific">Flavobacterium noncentrifugens</name>
    <dbReference type="NCBI Taxonomy" id="1128970"/>
    <lineage>
        <taxon>Bacteria</taxon>
        <taxon>Pseudomonadati</taxon>
        <taxon>Bacteroidota</taxon>
        <taxon>Flavobacteriia</taxon>
        <taxon>Flavobacteriales</taxon>
        <taxon>Flavobacteriaceae</taxon>
        <taxon>Flavobacterium</taxon>
    </lineage>
</organism>
<dbReference type="STRING" id="1128970.SAMN04487935_3058"/>